<dbReference type="Pfam" id="PF16861">
    <property type="entry name" value="Carbam_trans_C"/>
    <property type="match status" value="1"/>
</dbReference>
<dbReference type="CDD" id="cd24098">
    <property type="entry name" value="ASKHA_NBD_TobZ_N"/>
    <property type="match status" value="1"/>
</dbReference>
<dbReference type="AlphaFoldDB" id="A0A382IDQ0"/>
<name>A0A382IDQ0_9ZZZZ</name>
<proteinExistence type="inferred from homology"/>
<accession>A0A382IDQ0</accession>
<dbReference type="Gene3D" id="3.90.870.20">
    <property type="entry name" value="Carbamoyltransferase, C-terminal domain"/>
    <property type="match status" value="1"/>
</dbReference>
<dbReference type="InterPro" id="IPR043129">
    <property type="entry name" value="ATPase_NBD"/>
</dbReference>
<evidence type="ECO:0008006" key="5">
    <source>
        <dbReference type="Google" id="ProtNLM"/>
    </source>
</evidence>
<evidence type="ECO:0000256" key="1">
    <source>
        <dbReference type="ARBA" id="ARBA00006129"/>
    </source>
</evidence>
<protein>
    <recommendedName>
        <fullName evidence="5">Carbamoyltransferase domain-containing protein</fullName>
    </recommendedName>
</protein>
<reference evidence="4" key="1">
    <citation type="submission" date="2018-05" db="EMBL/GenBank/DDBJ databases">
        <authorList>
            <person name="Lanie J.A."/>
            <person name="Ng W.-L."/>
            <person name="Kazmierczak K.M."/>
            <person name="Andrzejewski T.M."/>
            <person name="Davidsen T.M."/>
            <person name="Wayne K.J."/>
            <person name="Tettelin H."/>
            <person name="Glass J.I."/>
            <person name="Rusch D."/>
            <person name="Podicherti R."/>
            <person name="Tsui H.-C.T."/>
            <person name="Winkler M.E."/>
        </authorList>
    </citation>
    <scope>NUCLEOTIDE SEQUENCE</scope>
</reference>
<dbReference type="GO" id="GO:0003824">
    <property type="term" value="F:catalytic activity"/>
    <property type="evidence" value="ECO:0007669"/>
    <property type="project" value="InterPro"/>
</dbReference>
<organism evidence="4">
    <name type="scientific">marine metagenome</name>
    <dbReference type="NCBI Taxonomy" id="408172"/>
    <lineage>
        <taxon>unclassified sequences</taxon>
        <taxon>metagenomes</taxon>
        <taxon>ecological metagenomes</taxon>
    </lineage>
</organism>
<dbReference type="PANTHER" id="PTHR34847:SF1">
    <property type="entry name" value="NODULATION PROTEIN U"/>
    <property type="match status" value="1"/>
</dbReference>
<dbReference type="SUPFAM" id="SSF53067">
    <property type="entry name" value="Actin-like ATPase domain"/>
    <property type="match status" value="1"/>
</dbReference>
<dbReference type="PANTHER" id="PTHR34847">
    <property type="entry name" value="NODULATION PROTEIN U"/>
    <property type="match status" value="1"/>
</dbReference>
<gene>
    <name evidence="4" type="ORF">METZ01_LOCUS249645</name>
</gene>
<dbReference type="Pfam" id="PF02543">
    <property type="entry name" value="Carbam_trans_N"/>
    <property type="match status" value="1"/>
</dbReference>
<sequence length="448" mass="50266">IIVLGISAFYHDSAAVIVKDGEIIAAAQEERFSRKKHDPRFPINAINYCLEEAYVEPEELEAVIFYDNPILTFDRVLKTLLSARSNQLEQWKRVSGSMLGIKFYVDRYIKKTLNYDVKVLYTEHHYSHAASAFFPSPFKEAAIVTIDGVGEWATTTIGEGNGNDIKIHKEIHFPHSLGLIYSAFTYFCGFKVNSGEYKLMGLAPYGEPIYVDCIKKNLIDIRSDGSFRLNMEYFGYIEGDLMINEKFSSLFDGQARKPESTITRREMNIAASIQKIIEECVLNIAGYAKDLTEKKNIVLAGGVALNCVANGKLLKSGIFENMWIQPAAGDAGGALGAALLASYSKFGVQRIQHENGRDMQKGSYLGPKYSNNEIQSYLEKNEYPYHSFEDTDDQLEVIAKAISCGKIVGYFSGRMEYGPRALGARSILGDPRNPKTQSKMNLKIKYRE</sequence>
<feature type="domain" description="Carbamoyltransferase C-terminal" evidence="3">
    <location>
        <begin position="399"/>
        <end position="448"/>
    </location>
</feature>
<comment type="similarity">
    <text evidence="1">Belongs to the NodU/CmcH family.</text>
</comment>
<feature type="non-terminal residue" evidence="4">
    <location>
        <position position="448"/>
    </location>
</feature>
<evidence type="ECO:0000313" key="4">
    <source>
        <dbReference type="EMBL" id="SVB96791.1"/>
    </source>
</evidence>
<dbReference type="EMBL" id="UINC01066267">
    <property type="protein sequence ID" value="SVB96791.1"/>
    <property type="molecule type" value="Genomic_DNA"/>
</dbReference>
<dbReference type="InterPro" id="IPR031730">
    <property type="entry name" value="Carbam_trans_C"/>
</dbReference>
<dbReference type="Gene3D" id="3.30.420.40">
    <property type="match status" value="2"/>
</dbReference>
<feature type="non-terminal residue" evidence="4">
    <location>
        <position position="1"/>
    </location>
</feature>
<evidence type="ECO:0000259" key="3">
    <source>
        <dbReference type="Pfam" id="PF16861"/>
    </source>
</evidence>
<dbReference type="InterPro" id="IPR003696">
    <property type="entry name" value="Carbtransf_dom"/>
</dbReference>
<evidence type="ECO:0000259" key="2">
    <source>
        <dbReference type="Pfam" id="PF02543"/>
    </source>
</evidence>
<feature type="domain" description="Carbamoyltransferase" evidence="2">
    <location>
        <begin position="3"/>
        <end position="339"/>
    </location>
</feature>
<dbReference type="InterPro" id="IPR038152">
    <property type="entry name" value="Carbam_trans_C_sf"/>
</dbReference>
<dbReference type="InterPro" id="IPR051338">
    <property type="entry name" value="NodU/CmcH_Carbamoyltrnsfr"/>
</dbReference>